<dbReference type="GO" id="GO:0003723">
    <property type="term" value="F:RNA binding"/>
    <property type="evidence" value="ECO:0007669"/>
    <property type="project" value="UniProtKB-UniRule"/>
</dbReference>
<organism evidence="5 6">
    <name type="scientific">Desulfonispora thiosulfatigenes DSM 11270</name>
    <dbReference type="NCBI Taxonomy" id="656914"/>
    <lineage>
        <taxon>Bacteria</taxon>
        <taxon>Bacillati</taxon>
        <taxon>Bacillota</taxon>
        <taxon>Clostridia</taxon>
        <taxon>Eubacteriales</taxon>
        <taxon>Peptococcaceae</taxon>
        <taxon>Desulfonispora</taxon>
    </lineage>
</organism>
<dbReference type="CDD" id="cd11715">
    <property type="entry name" value="THUMP_AdoMetMT"/>
    <property type="match status" value="1"/>
</dbReference>
<dbReference type="PANTHER" id="PTHR47313:SF1">
    <property type="entry name" value="RIBOSOMAL RNA LARGE SUBUNIT METHYLTRANSFERASE K_L"/>
    <property type="match status" value="1"/>
</dbReference>
<dbReference type="InterPro" id="IPR004114">
    <property type="entry name" value="THUMP_dom"/>
</dbReference>
<dbReference type="PROSITE" id="PS00092">
    <property type="entry name" value="N6_MTASE"/>
    <property type="match status" value="1"/>
</dbReference>
<sequence length="388" mass="44304">MKKVTLIATAAFGLEAIVKREVQKLGYENVRVEDGKIIFEGDLLAIARSNLWLRSADRVKLVIGEFKATTFDELFEKTKALPWGDWISEDAEFPVSGKSIKSTLYSVPDCQAIVKKAVVESLKNKYNVSWFDEDGPLYKIEVAILKDIVTLTIDTSGAGLHKRGYRDHIGTAPLKETMAAALIQLSYWNPDRLLVDPLCGSGTIPIEAALIGKNIAPGMNRSFASEEWPVISKDIWREARKETHDLANFDRKLQIIGTDIDEEVLKVARRNASEAFVEDDIHFQKMPVNEWRSAKKYGVIICNPPYGERLSEEKEIINLYKEMGKAFRAHDSWSYYIITSYEEFEKAFGKRADRKRKLYNGNIKIDYYQYYGPRPPKRDNENTKEDAN</sequence>
<dbReference type="STRING" id="656914.SAMN00017405_1420"/>
<keyword evidence="1 5" id="KW-0489">Methyltransferase</keyword>
<reference evidence="5 6" key="1">
    <citation type="submission" date="2017-04" db="EMBL/GenBank/DDBJ databases">
        <authorList>
            <person name="Afonso C.L."/>
            <person name="Miller P.J."/>
            <person name="Scott M.A."/>
            <person name="Spackman E."/>
            <person name="Goraichik I."/>
            <person name="Dimitrov K.M."/>
            <person name="Suarez D.L."/>
            <person name="Swayne D.E."/>
        </authorList>
    </citation>
    <scope>NUCLEOTIDE SEQUENCE [LARGE SCALE GENOMIC DNA]</scope>
    <source>
        <strain evidence="5 6">DSM 11270</strain>
    </source>
</reference>
<dbReference type="Pfam" id="PF22020">
    <property type="entry name" value="RlmL_1st"/>
    <property type="match status" value="1"/>
</dbReference>
<dbReference type="InterPro" id="IPR002052">
    <property type="entry name" value="DNA_methylase_N6_adenine_CS"/>
</dbReference>
<protein>
    <submittedName>
        <fullName evidence="5">Putative N6-adenine-specific DNA methylase</fullName>
    </submittedName>
</protein>
<dbReference type="InterPro" id="IPR029063">
    <property type="entry name" value="SAM-dependent_MTases_sf"/>
</dbReference>
<keyword evidence="6" id="KW-1185">Reference proteome</keyword>
<keyword evidence="2" id="KW-0808">Transferase</keyword>
<dbReference type="SMART" id="SM00981">
    <property type="entry name" value="THUMP"/>
    <property type="match status" value="1"/>
</dbReference>
<evidence type="ECO:0000259" key="4">
    <source>
        <dbReference type="PROSITE" id="PS51165"/>
    </source>
</evidence>
<evidence type="ECO:0000256" key="1">
    <source>
        <dbReference type="ARBA" id="ARBA00022603"/>
    </source>
</evidence>
<gene>
    <name evidence="5" type="ORF">SAMN00017405_1420</name>
</gene>
<evidence type="ECO:0000256" key="3">
    <source>
        <dbReference type="PROSITE-ProRule" id="PRU00529"/>
    </source>
</evidence>
<feature type="domain" description="THUMP" evidence="4">
    <location>
        <begin position="45"/>
        <end position="155"/>
    </location>
</feature>
<dbReference type="CDD" id="cd02440">
    <property type="entry name" value="AdoMet_MTases"/>
    <property type="match status" value="1"/>
</dbReference>
<dbReference type="Proteomes" id="UP000192731">
    <property type="component" value="Unassembled WGS sequence"/>
</dbReference>
<dbReference type="GO" id="GO:0070043">
    <property type="term" value="F:rRNA (guanine-N7-)-methyltransferase activity"/>
    <property type="evidence" value="ECO:0007669"/>
    <property type="project" value="TreeGrafter"/>
</dbReference>
<keyword evidence="3" id="KW-0694">RNA-binding</keyword>
<dbReference type="Gene3D" id="3.40.50.150">
    <property type="entry name" value="Vaccinia Virus protein VP39"/>
    <property type="match status" value="1"/>
</dbReference>
<dbReference type="PANTHER" id="PTHR47313">
    <property type="entry name" value="RIBOSOMAL RNA LARGE SUBUNIT METHYLTRANSFERASE K/L"/>
    <property type="match status" value="1"/>
</dbReference>
<dbReference type="InterPro" id="IPR054170">
    <property type="entry name" value="RlmL_1st"/>
</dbReference>
<dbReference type="PROSITE" id="PS51165">
    <property type="entry name" value="THUMP"/>
    <property type="match status" value="1"/>
</dbReference>
<dbReference type="OrthoDB" id="9809404at2"/>
<dbReference type="GO" id="GO:0008990">
    <property type="term" value="F:rRNA (guanine-N2-)-methyltransferase activity"/>
    <property type="evidence" value="ECO:0007669"/>
    <property type="project" value="TreeGrafter"/>
</dbReference>
<accession>A0A1W1VCS3</accession>
<dbReference type="Pfam" id="PF02926">
    <property type="entry name" value="THUMP"/>
    <property type="match status" value="1"/>
</dbReference>
<dbReference type="EMBL" id="FWWT01000017">
    <property type="protein sequence ID" value="SMB91116.1"/>
    <property type="molecule type" value="Genomic_DNA"/>
</dbReference>
<name>A0A1W1VCS3_DESTI</name>
<evidence type="ECO:0000313" key="5">
    <source>
        <dbReference type="EMBL" id="SMB91116.1"/>
    </source>
</evidence>
<dbReference type="InterPro" id="IPR053943">
    <property type="entry name" value="RlmKL-like_Mtase_CS"/>
</dbReference>
<dbReference type="Gene3D" id="3.30.2130.30">
    <property type="match status" value="1"/>
</dbReference>
<dbReference type="SUPFAM" id="SSF53335">
    <property type="entry name" value="S-adenosyl-L-methionine-dependent methyltransferases"/>
    <property type="match status" value="1"/>
</dbReference>
<dbReference type="FunFam" id="3.30.2130.30:FF:000001">
    <property type="entry name" value="Ribosomal RNA large subunit methyltransferase K/L"/>
    <property type="match status" value="1"/>
</dbReference>
<dbReference type="PROSITE" id="PS01261">
    <property type="entry name" value="UPF0020"/>
    <property type="match status" value="1"/>
</dbReference>
<dbReference type="Pfam" id="PF01170">
    <property type="entry name" value="UPF0020"/>
    <property type="match status" value="1"/>
</dbReference>
<evidence type="ECO:0000256" key="2">
    <source>
        <dbReference type="ARBA" id="ARBA00022679"/>
    </source>
</evidence>
<dbReference type="RefSeq" id="WP_084053231.1">
    <property type="nucleotide sequence ID" value="NZ_FWWT01000017.1"/>
</dbReference>
<evidence type="ECO:0000313" key="6">
    <source>
        <dbReference type="Proteomes" id="UP000192731"/>
    </source>
</evidence>
<dbReference type="InterPro" id="IPR000241">
    <property type="entry name" value="RlmKL-like_Mtase"/>
</dbReference>
<dbReference type="AlphaFoldDB" id="A0A1W1VCS3"/>
<proteinExistence type="predicted"/>